<evidence type="ECO:0000259" key="5">
    <source>
        <dbReference type="Pfam" id="PF08669"/>
    </source>
</evidence>
<dbReference type="NCBIfam" id="TIGR01372">
    <property type="entry name" value="soxA"/>
    <property type="match status" value="1"/>
</dbReference>
<protein>
    <submittedName>
        <fullName evidence="7">Sarcosine oxidase subunit alpha</fullName>
    </submittedName>
</protein>
<reference evidence="7" key="2">
    <citation type="submission" date="2020-09" db="EMBL/GenBank/DDBJ databases">
        <authorList>
            <person name="Sun Q."/>
            <person name="Kim S."/>
        </authorList>
    </citation>
    <scope>NUCLEOTIDE SEQUENCE</scope>
    <source>
        <strain evidence="7">KCTC 42249</strain>
    </source>
</reference>
<dbReference type="SUPFAM" id="SSF51905">
    <property type="entry name" value="FAD/NAD(P)-binding domain"/>
    <property type="match status" value="1"/>
</dbReference>
<proteinExistence type="inferred from homology"/>
<dbReference type="AlphaFoldDB" id="A0A8J3DPT3"/>
<dbReference type="Pfam" id="PF17806">
    <property type="entry name" value="SO_alpha_A3"/>
    <property type="match status" value="1"/>
</dbReference>
<dbReference type="Gene3D" id="3.50.50.60">
    <property type="entry name" value="FAD/NAD(P)-binding domain"/>
    <property type="match status" value="1"/>
</dbReference>
<evidence type="ECO:0000259" key="6">
    <source>
        <dbReference type="Pfam" id="PF17806"/>
    </source>
</evidence>
<dbReference type="Gene3D" id="3.10.20.440">
    <property type="entry name" value="2Fe-2S iron-sulphur cluster binding domain, sarcosine oxidase, alpha subunit, N-terminal domain"/>
    <property type="match status" value="1"/>
</dbReference>
<dbReference type="GO" id="GO:0046653">
    <property type="term" value="P:tetrahydrofolate metabolic process"/>
    <property type="evidence" value="ECO:0007669"/>
    <property type="project" value="InterPro"/>
</dbReference>
<dbReference type="PANTHER" id="PTHR43757">
    <property type="entry name" value="AMINOMETHYLTRANSFERASE"/>
    <property type="match status" value="1"/>
</dbReference>
<dbReference type="InterPro" id="IPR029043">
    <property type="entry name" value="GcvT/YgfZ_C"/>
</dbReference>
<evidence type="ECO:0000313" key="8">
    <source>
        <dbReference type="Proteomes" id="UP000630142"/>
    </source>
</evidence>
<dbReference type="RefSeq" id="WP_189503102.1">
    <property type="nucleotide sequence ID" value="NZ_BMZQ01000001.1"/>
</dbReference>
<feature type="domain" description="FAD/NAD(P)-binding" evidence="4">
    <location>
        <begin position="170"/>
        <end position="414"/>
    </location>
</feature>
<feature type="domain" description="SoxA A3" evidence="6">
    <location>
        <begin position="501"/>
        <end position="583"/>
    </location>
</feature>
<dbReference type="PRINTS" id="PR00368">
    <property type="entry name" value="FADPNR"/>
</dbReference>
<feature type="domain" description="GCVT N-terminal" evidence="3">
    <location>
        <begin position="599"/>
        <end position="871"/>
    </location>
</feature>
<keyword evidence="2" id="KW-0560">Oxidoreductase</keyword>
<evidence type="ECO:0000256" key="2">
    <source>
        <dbReference type="ARBA" id="ARBA00023002"/>
    </source>
</evidence>
<dbReference type="InterPro" id="IPR036188">
    <property type="entry name" value="FAD/NAD-bd_sf"/>
</dbReference>
<dbReference type="InterPro" id="IPR042204">
    <property type="entry name" value="2Fe-2S-bd_N"/>
</dbReference>
<keyword evidence="8" id="KW-1185">Reference proteome</keyword>
<dbReference type="SUPFAM" id="SSF101790">
    <property type="entry name" value="Aminomethyltransferase beta-barrel domain"/>
    <property type="match status" value="1"/>
</dbReference>
<dbReference type="Proteomes" id="UP000630142">
    <property type="component" value="Unassembled WGS sequence"/>
</dbReference>
<comment type="caution">
    <text evidence="7">The sequence shown here is derived from an EMBL/GenBank/DDBJ whole genome shotgun (WGS) entry which is preliminary data.</text>
</comment>
<dbReference type="InterPro" id="IPR028896">
    <property type="entry name" value="GcvT/YgfZ/DmdA"/>
</dbReference>
<dbReference type="PIRSF" id="PIRSF037980">
    <property type="entry name" value="SoxA"/>
    <property type="match status" value="1"/>
</dbReference>
<evidence type="ECO:0000313" key="7">
    <source>
        <dbReference type="EMBL" id="GHD13085.1"/>
    </source>
</evidence>
<dbReference type="GO" id="GO:0008115">
    <property type="term" value="F:sarcosine oxidase activity"/>
    <property type="evidence" value="ECO:0007669"/>
    <property type="project" value="InterPro"/>
</dbReference>
<name>A0A8J3DPT3_9HYPH</name>
<organism evidence="7 8">
    <name type="scientific">Tianweitania populi</name>
    <dbReference type="NCBI Taxonomy" id="1607949"/>
    <lineage>
        <taxon>Bacteria</taxon>
        <taxon>Pseudomonadati</taxon>
        <taxon>Pseudomonadota</taxon>
        <taxon>Alphaproteobacteria</taxon>
        <taxon>Hyphomicrobiales</taxon>
        <taxon>Phyllobacteriaceae</taxon>
        <taxon>Tianweitania</taxon>
    </lineage>
</organism>
<dbReference type="Gene3D" id="3.30.1360.120">
    <property type="entry name" value="Probable tRNA modification gtpase trme, domain 1"/>
    <property type="match status" value="1"/>
</dbReference>
<gene>
    <name evidence="7" type="primary">soxA</name>
    <name evidence="7" type="ORF">GCM10016234_18200</name>
</gene>
<dbReference type="Pfam" id="PF01571">
    <property type="entry name" value="GCV_T"/>
    <property type="match status" value="1"/>
</dbReference>
<dbReference type="Pfam" id="PF07992">
    <property type="entry name" value="Pyr_redox_2"/>
    <property type="match status" value="1"/>
</dbReference>
<dbReference type="InterPro" id="IPR006277">
    <property type="entry name" value="Sarcosine_oxidase_asu"/>
</dbReference>
<accession>A0A8J3DPT3</accession>
<reference evidence="7" key="1">
    <citation type="journal article" date="2014" name="Int. J. Syst. Evol. Microbiol.">
        <title>Complete genome sequence of Corynebacterium casei LMG S-19264T (=DSM 44701T), isolated from a smear-ripened cheese.</title>
        <authorList>
            <consortium name="US DOE Joint Genome Institute (JGI-PGF)"/>
            <person name="Walter F."/>
            <person name="Albersmeier A."/>
            <person name="Kalinowski J."/>
            <person name="Ruckert C."/>
        </authorList>
    </citation>
    <scope>NUCLEOTIDE SEQUENCE</scope>
    <source>
        <strain evidence="7">KCTC 42249</strain>
    </source>
</reference>
<dbReference type="PRINTS" id="PR00469">
    <property type="entry name" value="PNDRDTASEII"/>
</dbReference>
<comment type="similarity">
    <text evidence="1">Belongs to the GcvT family.</text>
</comment>
<evidence type="ECO:0000259" key="3">
    <source>
        <dbReference type="Pfam" id="PF01571"/>
    </source>
</evidence>
<dbReference type="InterPro" id="IPR006222">
    <property type="entry name" value="GCVT_N"/>
</dbReference>
<dbReference type="Pfam" id="PF08669">
    <property type="entry name" value="GCV_T_C"/>
    <property type="match status" value="1"/>
</dbReference>
<dbReference type="InterPro" id="IPR023753">
    <property type="entry name" value="FAD/NAD-binding_dom"/>
</dbReference>
<sequence>MTSYRLSKGGQIDRATTLPFTFDGRSFNGHGGDTLASALLANGQQLVARSFKYHRPRGILTAGAAEPNALMTIGTGGRTEPNTRATVQELYAGLEARSQNRWPSLSFDIGAVNGLLSPFLNAGFYYKTFMWPASFWEKVYEPLIRRAAGLGKATNEADPDAYEKAWAHCDLLVVGSGPTGLAAALTAARSGLRVVLADEQPAFGGSLLSDTAALDGLAATEYVARCVDELRSLPNVKLLSRTTVIGWYDSNVFGAVERVQKHVAVPASGQPVERLWRIAAKHAILATGAEERPLVFGGNDTPGIMLAGAMRTYLNRFGVAPGRKVAIFTINDTGYALARDLEKAGVDLVAIIDSRLQSSVPYAGKARVLRNAVVTDAKGGQALSSIQIKQDGRFQSIDVDALAVAGGFSPIIHLACHRGGKPVWSDEQSAFLAPDNLNGLSLAGAAARTGNLADCVAHGSTEALAIATQLGKSGEAISVQVEGDLSGRVEKPLWSIPDNSGKAFVDYQNDVTRRDLDLAAQEGFGHVEMAKRYTTNGMATDQGKLSNINAIALLAEARGVSPAQVGTTTFRPFYTPVSFGALTGAAKGKHFQPIRKSPLHNWAVRNSATFIETGLWYRSAWFARQGETTWRDSVDREVLNTRINAGLCDVSMLGKIEISGKDAATFLDRVYSNGFAKLPVGKARYGLMLRDDGMIYDDGTTSRLAEDRYFMTTTTAYAAGVMSHLEFCSQALWPDLDVRLASVTDQWAQMSLAGPKARTILQDIVDEDIADESFGFLAAREVSLFGGKLRGLMFRISFSGELAYELAVPAGYGESVADALMQVGEPHGICAYGVEALNVLRMEKGFITHAEIDGTVTPADLGLAKMVSATKPDFIGKQMLKREGLSDPLRPRLAGLLPLDPTQGFRAGSHILSKDAAATLENDQGYVTSNAWSPHLQSTIGLALIIRGPERHGEEVVVWNGLYNEFTPGRICDPVFLHAADEKPHA</sequence>
<dbReference type="Pfam" id="PF13510">
    <property type="entry name" value="Fer2_4"/>
    <property type="match status" value="1"/>
</dbReference>
<dbReference type="InterPro" id="IPR041117">
    <property type="entry name" value="SoxA_A3"/>
</dbReference>
<dbReference type="InterPro" id="IPR013977">
    <property type="entry name" value="GcvT_C"/>
</dbReference>
<dbReference type="PANTHER" id="PTHR43757:SF2">
    <property type="entry name" value="AMINOMETHYLTRANSFERASE, MITOCHONDRIAL"/>
    <property type="match status" value="1"/>
</dbReference>
<evidence type="ECO:0000256" key="1">
    <source>
        <dbReference type="ARBA" id="ARBA00008609"/>
    </source>
</evidence>
<evidence type="ECO:0000259" key="4">
    <source>
        <dbReference type="Pfam" id="PF07992"/>
    </source>
</evidence>
<dbReference type="SUPFAM" id="SSF103025">
    <property type="entry name" value="Folate-binding domain"/>
    <property type="match status" value="1"/>
</dbReference>
<dbReference type="InterPro" id="IPR027266">
    <property type="entry name" value="TrmE/GcvT-like"/>
</dbReference>
<dbReference type="EMBL" id="BMZQ01000001">
    <property type="protein sequence ID" value="GHD13085.1"/>
    <property type="molecule type" value="Genomic_DNA"/>
</dbReference>
<feature type="domain" description="Aminomethyltransferase C-terminal" evidence="5">
    <location>
        <begin position="892"/>
        <end position="976"/>
    </location>
</feature>